<sequence length="77" mass="8752">MEIVVWVLVAFIGYLVIGDIVACCMKLRGHIMTDTEHDFKIVIALWPGPVILGILESLIKIVTFPFGGIYRFMDKRK</sequence>
<gene>
    <name evidence="2" type="ORF">vBKpnF48_54</name>
</gene>
<accession>A0A2I6UFC6</accession>
<evidence type="ECO:0000256" key="1">
    <source>
        <dbReference type="SAM" id="Phobius"/>
    </source>
</evidence>
<feature type="transmembrane region" description="Helical" evidence="1">
    <location>
        <begin position="39"/>
        <end position="59"/>
    </location>
</feature>
<proteinExistence type="predicted"/>
<dbReference type="EMBL" id="MG746602">
    <property type="protein sequence ID" value="AUO78679.1"/>
    <property type="molecule type" value="Genomic_DNA"/>
</dbReference>
<keyword evidence="1" id="KW-1133">Transmembrane helix</keyword>
<name>A0A2I6UFC6_9CAUD</name>
<keyword evidence="1" id="KW-0812">Transmembrane</keyword>
<protein>
    <submittedName>
        <fullName evidence="2">Uncharacterized protein</fullName>
    </submittedName>
</protein>
<keyword evidence="1" id="KW-0472">Membrane</keyword>
<keyword evidence="3" id="KW-1185">Reference proteome</keyword>
<evidence type="ECO:0000313" key="3">
    <source>
        <dbReference type="Proteomes" id="UP000240294"/>
    </source>
</evidence>
<dbReference type="Proteomes" id="UP000240294">
    <property type="component" value="Genome"/>
</dbReference>
<reference evidence="3" key="1">
    <citation type="submission" date="2018-01" db="EMBL/GenBank/DDBJ databases">
        <title>Direct submission.</title>
        <authorList>
            <person name="Ciacci N."/>
        </authorList>
    </citation>
    <scope>NUCLEOTIDE SEQUENCE [LARGE SCALE GENOMIC DNA]</scope>
</reference>
<feature type="transmembrane region" description="Helical" evidence="1">
    <location>
        <begin position="6"/>
        <end position="27"/>
    </location>
</feature>
<organism evidence="2 3">
    <name type="scientific">Klebsiella phage vB_Kpn_F48</name>
    <dbReference type="NCBI Taxonomy" id="2070028"/>
    <lineage>
        <taxon>Viruses</taxon>
        <taxon>Duplodnaviria</taxon>
        <taxon>Heunggongvirae</taxon>
        <taxon>Uroviricota</taxon>
        <taxon>Caudoviricetes</taxon>
        <taxon>Marfavirus</taxon>
        <taxon>Marfavirus F48</taxon>
    </lineage>
</organism>
<evidence type="ECO:0000313" key="2">
    <source>
        <dbReference type="EMBL" id="AUO78679.1"/>
    </source>
</evidence>